<evidence type="ECO:0000313" key="1">
    <source>
        <dbReference type="EMBL" id="BCR03518.1"/>
    </source>
</evidence>
<accession>A0ABN6DTR9</accession>
<keyword evidence="2" id="KW-1185">Reference proteome</keyword>
<protein>
    <submittedName>
        <fullName evidence="1">Uncharacterized protein</fullName>
    </submittedName>
</protein>
<proteinExistence type="predicted"/>
<gene>
    <name evidence="1" type="ORF">DESUT3_05870</name>
</gene>
<evidence type="ECO:0000313" key="2">
    <source>
        <dbReference type="Proteomes" id="UP001319827"/>
    </source>
</evidence>
<reference evidence="1 2" key="2">
    <citation type="journal article" date="2021" name="Int. J. Syst. Evol. Microbiol.">
        <title>Isolation and Polyphasic Characterization of Desulfuromonas versatilis sp. Nov., an Electrogenic Bacteria Capable of Versatile Metabolism Isolated from a Graphene Oxide-Reducing Enrichment Culture.</title>
        <authorList>
            <person name="Xie L."/>
            <person name="Yoshida N."/>
            <person name="Ishii S."/>
            <person name="Meng L."/>
        </authorList>
    </citation>
    <scope>NUCLEOTIDE SEQUENCE [LARGE SCALE GENOMIC DNA]</scope>
    <source>
        <strain evidence="1 2">NIT-T3</strain>
    </source>
</reference>
<sequence length="46" mass="5111">MTNIAEKLLANAPEDMDLKARYGLTEVPSLPVVDMAVKEARLDPRQ</sequence>
<dbReference type="EMBL" id="AP024355">
    <property type="protein sequence ID" value="BCR03518.1"/>
    <property type="molecule type" value="Genomic_DNA"/>
</dbReference>
<organism evidence="1 2">
    <name type="scientific">Desulfuromonas versatilis</name>
    <dbReference type="NCBI Taxonomy" id="2802975"/>
    <lineage>
        <taxon>Bacteria</taxon>
        <taxon>Pseudomonadati</taxon>
        <taxon>Thermodesulfobacteriota</taxon>
        <taxon>Desulfuromonadia</taxon>
        <taxon>Desulfuromonadales</taxon>
        <taxon>Desulfuromonadaceae</taxon>
        <taxon>Desulfuromonas</taxon>
    </lineage>
</organism>
<dbReference type="RefSeq" id="WP_221250989.1">
    <property type="nucleotide sequence ID" value="NZ_AP024355.1"/>
</dbReference>
<name>A0ABN6DTR9_9BACT</name>
<reference evidence="1 2" key="1">
    <citation type="journal article" date="2016" name="C (Basel)">
        <title>Selective Growth of and Electricity Production by Marine Exoelectrogenic Bacteria in Self-Aggregated Hydrogel of Microbially Reduced Graphene Oxide.</title>
        <authorList>
            <person name="Yoshida N."/>
            <person name="Goto Y."/>
            <person name="Miyata Y."/>
        </authorList>
    </citation>
    <scope>NUCLEOTIDE SEQUENCE [LARGE SCALE GENOMIC DNA]</scope>
    <source>
        <strain evidence="1 2">NIT-T3</strain>
    </source>
</reference>
<dbReference type="Proteomes" id="UP001319827">
    <property type="component" value="Chromosome"/>
</dbReference>